<dbReference type="InterPro" id="IPR015071">
    <property type="entry name" value="BOFC_N"/>
</dbReference>
<organism evidence="4 5">
    <name type="scientific">Bacillus cereus (strain Q1)</name>
    <dbReference type="NCBI Taxonomy" id="361100"/>
    <lineage>
        <taxon>Bacteria</taxon>
        <taxon>Bacillati</taxon>
        <taxon>Bacillota</taxon>
        <taxon>Bacilli</taxon>
        <taxon>Bacillales</taxon>
        <taxon>Bacillaceae</taxon>
        <taxon>Bacillus</taxon>
        <taxon>Bacillus cereus group</taxon>
    </lineage>
</organism>
<dbReference type="HOGENOM" id="CLU_115308_1_0_9"/>
<feature type="domain" description="Bypass of forespore C C-terminal" evidence="2">
    <location>
        <begin position="91"/>
        <end position="163"/>
    </location>
</feature>
<dbReference type="Gene3D" id="3.10.20.420">
    <property type="entry name" value="Bypass-of-forespore C, N-terminal domain"/>
    <property type="match status" value="1"/>
</dbReference>
<dbReference type="FunFam" id="3.30.70.1740:FF:000001">
    <property type="entry name" value="BofC domain protein"/>
    <property type="match status" value="1"/>
</dbReference>
<sequence length="186" mass="21603">MKWILIAMQAFVMMFCFVYGTNAKAEGPVPEVTEKDPQVTILLERMYVDGEVSEEIFTEKVADLEKFLQQYKEWQLVDRDDVQIVLQKKVDDISPLLKTSGYFGVSEEGILQIFKGVPKSDNAIHSFFQIDMKKLESYERAKLKRGIRIKSKEGFVKTIEKMKQYAVQNKKKAAHGELLFFLFIFI</sequence>
<dbReference type="AlphaFoldDB" id="B9IYZ7"/>
<accession>B9IYZ7</accession>
<feature type="chain" id="PRO_5002884171" evidence="1">
    <location>
        <begin position="26"/>
        <end position="186"/>
    </location>
</feature>
<evidence type="ECO:0000313" key="4">
    <source>
        <dbReference type="EMBL" id="ACM14636.1"/>
    </source>
</evidence>
<evidence type="ECO:0000313" key="5">
    <source>
        <dbReference type="Proteomes" id="UP000000441"/>
    </source>
</evidence>
<dbReference type="InterPro" id="IPR038118">
    <property type="entry name" value="BOFC_N_sf"/>
</dbReference>
<evidence type="ECO:0000259" key="3">
    <source>
        <dbReference type="Pfam" id="PF08977"/>
    </source>
</evidence>
<gene>
    <name evidence="4" type="primary">bofC</name>
    <name evidence="4" type="ordered locus">BCQ_4209</name>
</gene>
<protein>
    <submittedName>
        <fullName evidence="4">Probable bypass-of-forespore protein C</fullName>
    </submittedName>
</protein>
<dbReference type="InterPro" id="IPR015050">
    <property type="entry name" value="BofC_C"/>
</dbReference>
<reference evidence="4 5" key="1">
    <citation type="journal article" date="2009" name="J. Bacteriol.">
        <title>Complete genome sequence of the extremophilic Bacillus cereus strain Q1 with industrial applications.</title>
        <authorList>
            <person name="Xiong Z."/>
            <person name="Jiang Y."/>
            <person name="Qi D."/>
            <person name="Lu H."/>
            <person name="Yang F."/>
            <person name="Yang J."/>
            <person name="Chen L."/>
            <person name="Sun L."/>
            <person name="Xu X."/>
            <person name="Xue Y."/>
            <person name="Zhu Y."/>
            <person name="Jin Q."/>
        </authorList>
    </citation>
    <scope>NUCLEOTIDE SEQUENCE [LARGE SCALE GENOMIC DNA]</scope>
    <source>
        <strain evidence="4 5">Q1</strain>
    </source>
</reference>
<dbReference type="InterPro" id="IPR038117">
    <property type="entry name" value="BofC_C_sf"/>
</dbReference>
<feature type="signal peptide" evidence="1">
    <location>
        <begin position="1"/>
        <end position="25"/>
    </location>
</feature>
<evidence type="ECO:0000256" key="1">
    <source>
        <dbReference type="SAM" id="SignalP"/>
    </source>
</evidence>
<proteinExistence type="predicted"/>
<dbReference type="Proteomes" id="UP000000441">
    <property type="component" value="Chromosome"/>
</dbReference>
<dbReference type="Pfam" id="PF08955">
    <property type="entry name" value="BofC_C"/>
    <property type="match status" value="1"/>
</dbReference>
<dbReference type="KEGG" id="bcq:BCQ_4209"/>
<evidence type="ECO:0000259" key="2">
    <source>
        <dbReference type="Pfam" id="PF08955"/>
    </source>
</evidence>
<dbReference type="Gene3D" id="3.30.70.1740">
    <property type="entry name" value="Bypass-of-forespore C, C-terminal domain"/>
    <property type="match status" value="1"/>
</dbReference>
<keyword evidence="1" id="KW-0732">Signal</keyword>
<name>B9IYZ7_BACCQ</name>
<dbReference type="EMBL" id="CP000227">
    <property type="protein sequence ID" value="ACM14636.1"/>
    <property type="molecule type" value="Genomic_DNA"/>
</dbReference>
<feature type="domain" description="Bypass-of-forespore C N-terminal" evidence="3">
    <location>
        <begin position="39"/>
        <end position="89"/>
    </location>
</feature>
<dbReference type="Pfam" id="PF08977">
    <property type="entry name" value="BOFC_N"/>
    <property type="match status" value="1"/>
</dbReference>